<evidence type="ECO:0000313" key="1">
    <source>
        <dbReference type="EMBL" id="KKN52809.1"/>
    </source>
</evidence>
<dbReference type="AlphaFoldDB" id="A0A0F9RD76"/>
<gene>
    <name evidence="1" type="ORF">LCGC14_0608520</name>
</gene>
<organism evidence="1">
    <name type="scientific">marine sediment metagenome</name>
    <dbReference type="NCBI Taxonomy" id="412755"/>
    <lineage>
        <taxon>unclassified sequences</taxon>
        <taxon>metagenomes</taxon>
        <taxon>ecological metagenomes</taxon>
    </lineage>
</organism>
<reference evidence="1" key="1">
    <citation type="journal article" date="2015" name="Nature">
        <title>Complex archaea that bridge the gap between prokaryotes and eukaryotes.</title>
        <authorList>
            <person name="Spang A."/>
            <person name="Saw J.H."/>
            <person name="Jorgensen S.L."/>
            <person name="Zaremba-Niedzwiedzka K."/>
            <person name="Martijn J."/>
            <person name="Lind A.E."/>
            <person name="van Eijk R."/>
            <person name="Schleper C."/>
            <person name="Guy L."/>
            <person name="Ettema T.J."/>
        </authorList>
    </citation>
    <scope>NUCLEOTIDE SEQUENCE</scope>
</reference>
<sequence length="65" mass="7276">MNRKIVIIDIDDTCLVARDKKAVKCAFDLIEKCCAQCAAFEKPVGTKNACMCNRGNFEIGYLKED</sequence>
<dbReference type="EMBL" id="LAZR01001003">
    <property type="protein sequence ID" value="KKN52809.1"/>
    <property type="molecule type" value="Genomic_DNA"/>
</dbReference>
<proteinExistence type="predicted"/>
<accession>A0A0F9RD76</accession>
<comment type="caution">
    <text evidence="1">The sequence shown here is derived from an EMBL/GenBank/DDBJ whole genome shotgun (WGS) entry which is preliminary data.</text>
</comment>
<protein>
    <submittedName>
        <fullName evidence="1">Uncharacterized protein</fullName>
    </submittedName>
</protein>
<name>A0A0F9RD76_9ZZZZ</name>